<dbReference type="EMBL" id="JACSDY010000022">
    <property type="protein sequence ID" value="KAF7392111.1"/>
    <property type="molecule type" value="Genomic_DNA"/>
</dbReference>
<evidence type="ECO:0000313" key="3">
    <source>
        <dbReference type="Proteomes" id="UP000600918"/>
    </source>
</evidence>
<reference evidence="2" key="1">
    <citation type="journal article" date="2020" name="G3 (Bethesda)">
        <title>High-Quality Assemblies for Three Invasive Social Wasps from the &lt;i&gt;Vespula&lt;/i&gt; Genus.</title>
        <authorList>
            <person name="Harrop T.W.R."/>
            <person name="Guhlin J."/>
            <person name="McLaughlin G.M."/>
            <person name="Permina E."/>
            <person name="Stockwell P."/>
            <person name="Gilligan J."/>
            <person name="Le Lec M.F."/>
            <person name="Gruber M.A.M."/>
            <person name="Quinn O."/>
            <person name="Lovegrove M."/>
            <person name="Duncan E.J."/>
            <person name="Remnant E.J."/>
            <person name="Van Eeckhoven J."/>
            <person name="Graham B."/>
            <person name="Knapp R.A."/>
            <person name="Langford K.W."/>
            <person name="Kronenberg Z."/>
            <person name="Press M.O."/>
            <person name="Eacker S.M."/>
            <person name="Wilson-Rankin E.E."/>
            <person name="Purcell J."/>
            <person name="Lester P.J."/>
            <person name="Dearden P.K."/>
        </authorList>
    </citation>
    <scope>NUCLEOTIDE SEQUENCE</scope>
    <source>
        <strain evidence="2">Volc-1</strain>
    </source>
</reference>
<evidence type="ECO:0000256" key="1">
    <source>
        <dbReference type="SAM" id="MobiDB-lite"/>
    </source>
</evidence>
<proteinExistence type="predicted"/>
<feature type="compositionally biased region" description="Basic and acidic residues" evidence="1">
    <location>
        <begin position="20"/>
        <end position="34"/>
    </location>
</feature>
<evidence type="ECO:0000313" key="2">
    <source>
        <dbReference type="EMBL" id="KAF7392111.1"/>
    </source>
</evidence>
<sequence>MIDRVGTSRRKIHGVFSSTEGKRYPEGNALAEKRTPSRYERIPTCFDDIRSFAVAQTLRRYDGKKTLPSFTTAFSLAVLEERGDDDDDDDDDDDSSLFRLARIAVYFTFRVPR</sequence>
<accession>A0A834JR57</accession>
<dbReference type="Proteomes" id="UP000600918">
    <property type="component" value="Unassembled WGS sequence"/>
</dbReference>
<name>A0A834JR57_VESPE</name>
<organism evidence="2 3">
    <name type="scientific">Vespula pensylvanica</name>
    <name type="common">Western yellow jacket</name>
    <name type="synonym">Wasp</name>
    <dbReference type="NCBI Taxonomy" id="30213"/>
    <lineage>
        <taxon>Eukaryota</taxon>
        <taxon>Metazoa</taxon>
        <taxon>Ecdysozoa</taxon>
        <taxon>Arthropoda</taxon>
        <taxon>Hexapoda</taxon>
        <taxon>Insecta</taxon>
        <taxon>Pterygota</taxon>
        <taxon>Neoptera</taxon>
        <taxon>Endopterygota</taxon>
        <taxon>Hymenoptera</taxon>
        <taxon>Apocrita</taxon>
        <taxon>Aculeata</taxon>
        <taxon>Vespoidea</taxon>
        <taxon>Vespidae</taxon>
        <taxon>Vespinae</taxon>
        <taxon>Vespula</taxon>
    </lineage>
</organism>
<comment type="caution">
    <text evidence="2">The sequence shown here is derived from an EMBL/GenBank/DDBJ whole genome shotgun (WGS) entry which is preliminary data.</text>
</comment>
<keyword evidence="3" id="KW-1185">Reference proteome</keyword>
<gene>
    <name evidence="2" type="ORF">H0235_017110</name>
</gene>
<dbReference type="AlphaFoldDB" id="A0A834JR57"/>
<protein>
    <submittedName>
        <fullName evidence="2">Uncharacterized protein</fullName>
    </submittedName>
</protein>
<feature type="region of interest" description="Disordered" evidence="1">
    <location>
        <begin position="1"/>
        <end position="34"/>
    </location>
</feature>